<dbReference type="KEGG" id="fhw:RN87_11745"/>
<keyword evidence="1" id="KW-0614">Plasmid</keyword>
<dbReference type="GeneID" id="60659054"/>
<keyword evidence="1" id="KW-0378">Hydrolase</keyword>
<proteinExistence type="predicted"/>
<dbReference type="Pfam" id="PF07751">
    <property type="entry name" value="Abi_2"/>
    <property type="match status" value="1"/>
</dbReference>
<geneLocation type="plasmid" evidence="1">
    <name>unnamed1</name>
</geneLocation>
<dbReference type="GO" id="GO:0006508">
    <property type="term" value="P:proteolysis"/>
    <property type="evidence" value="ECO:0007669"/>
    <property type="project" value="UniProtKB-KW"/>
</dbReference>
<dbReference type="Proteomes" id="UP000063275">
    <property type="component" value="Plasmid unnamed1"/>
</dbReference>
<organism evidence="1">
    <name type="scientific">Fusobacterium hwasookii ChDC F174</name>
    <dbReference type="NCBI Taxonomy" id="1307442"/>
    <lineage>
        <taxon>Bacteria</taxon>
        <taxon>Fusobacteriati</taxon>
        <taxon>Fusobacteriota</taxon>
        <taxon>Fusobacteriia</taxon>
        <taxon>Fusobacteriales</taxon>
        <taxon>Fusobacteriaceae</taxon>
        <taxon>Fusobacterium</taxon>
    </lineage>
</organism>
<evidence type="ECO:0000313" key="2">
    <source>
        <dbReference type="Proteomes" id="UP000063275"/>
    </source>
</evidence>
<accession>A0A0S2ZR11</accession>
<dbReference type="AlphaFoldDB" id="A0A0S2ZR11"/>
<gene>
    <name evidence="1" type="ORF">RN87_11745</name>
</gene>
<protein>
    <submittedName>
        <fullName evidence="1">CAAX protease</fullName>
    </submittedName>
</protein>
<name>A0A0S2ZR11_9FUSO</name>
<keyword evidence="1" id="KW-0645">Protease</keyword>
<dbReference type="RefSeq" id="WP_029495565.1">
    <property type="nucleotide sequence ID" value="NZ_CP013332.1"/>
</dbReference>
<sequence length="370" mass="43593">MAIKNFETRANLKEKLRKRGLLFDDNELDEALIKYNYFNLFNGFESLLLSSSNPKKFDKVNLKDFIALYEFDKLFTSALFRHLNNIEEKLKSSISHHFSAKYCNSLNDTMQYTNKDNYMNPQEKNINHINFCKYSSNYPFVNNQNRSIYYEFNAFSLFSPFFLTNLINSNDYIDKTFYTDSNYSAPNKVAKYKDNSIHTDIAVPFWVAINTLTFGEIIRLLHYLKDDVMKEVLNDFNLKLSKRFDFLNMLDFLLCLRNNCAHGFLINRFRTPKKYKINSLLEKAFNLSPRSKGSGSPSSILNLFDVIKILSYFEEISSLKKLLNKILFRNYMFMGIKRGKNLNKKLLGRMGSSSYSNWRKILSKKVKYIL</sequence>
<dbReference type="OrthoDB" id="5363652at2"/>
<dbReference type="InterPro" id="IPR011664">
    <property type="entry name" value="Abi_system_AbiD/AbiF-like"/>
</dbReference>
<dbReference type="EMBL" id="CP013332">
    <property type="protein sequence ID" value="ALQ41225.1"/>
    <property type="molecule type" value="Genomic_DNA"/>
</dbReference>
<dbReference type="GO" id="GO:0008233">
    <property type="term" value="F:peptidase activity"/>
    <property type="evidence" value="ECO:0007669"/>
    <property type="project" value="UniProtKB-KW"/>
</dbReference>
<evidence type="ECO:0000313" key="1">
    <source>
        <dbReference type="EMBL" id="ALQ41225.1"/>
    </source>
</evidence>
<reference evidence="1 2" key="1">
    <citation type="submission" date="2015-11" db="EMBL/GenBank/DDBJ databases">
        <authorList>
            <person name="Zhang Y."/>
            <person name="Guo Z."/>
        </authorList>
    </citation>
    <scope>NUCLEOTIDE SEQUENCE [LARGE SCALE GENOMIC DNA]</scope>
    <source>
        <strain evidence="1 2">ChDC F174</strain>
        <plasmid evidence="2">Plasmid unnamed1</plasmid>
    </source>
</reference>